<feature type="non-terminal residue" evidence="1">
    <location>
        <position position="40"/>
    </location>
</feature>
<proteinExistence type="predicted"/>
<accession>A0A382XJG8</accession>
<dbReference type="EMBL" id="UINC01168296">
    <property type="protein sequence ID" value="SVD71262.1"/>
    <property type="molecule type" value="Genomic_DNA"/>
</dbReference>
<organism evidence="1">
    <name type="scientific">marine metagenome</name>
    <dbReference type="NCBI Taxonomy" id="408172"/>
    <lineage>
        <taxon>unclassified sequences</taxon>
        <taxon>metagenomes</taxon>
        <taxon>ecological metagenomes</taxon>
    </lineage>
</organism>
<name>A0A382XJG8_9ZZZZ</name>
<reference evidence="1" key="1">
    <citation type="submission" date="2018-05" db="EMBL/GenBank/DDBJ databases">
        <authorList>
            <person name="Lanie J.A."/>
            <person name="Ng W.-L."/>
            <person name="Kazmierczak K.M."/>
            <person name="Andrzejewski T.M."/>
            <person name="Davidsen T.M."/>
            <person name="Wayne K.J."/>
            <person name="Tettelin H."/>
            <person name="Glass J.I."/>
            <person name="Rusch D."/>
            <person name="Podicherti R."/>
            <person name="Tsui H.-C.T."/>
            <person name="Winkler M.E."/>
        </authorList>
    </citation>
    <scope>NUCLEOTIDE SEQUENCE</scope>
</reference>
<gene>
    <name evidence="1" type="ORF">METZ01_LOCUS424116</name>
</gene>
<dbReference type="AlphaFoldDB" id="A0A382XJG8"/>
<evidence type="ECO:0000313" key="1">
    <source>
        <dbReference type="EMBL" id="SVD71262.1"/>
    </source>
</evidence>
<feature type="non-terminal residue" evidence="1">
    <location>
        <position position="1"/>
    </location>
</feature>
<protein>
    <submittedName>
        <fullName evidence="1">Uncharacterized protein</fullName>
    </submittedName>
</protein>
<sequence length="40" mass="4759">VSLFFSLEKINLSLKQLTKVNCLLIKKLLSHYYKHKILIK</sequence>